<evidence type="ECO:0000256" key="1">
    <source>
        <dbReference type="ARBA" id="ARBA00001947"/>
    </source>
</evidence>
<evidence type="ECO:0000256" key="4">
    <source>
        <dbReference type="ARBA" id="ARBA00022679"/>
    </source>
</evidence>
<evidence type="ECO:0000313" key="9">
    <source>
        <dbReference type="EMBL" id="KAH0537239.1"/>
    </source>
</evidence>
<dbReference type="InterPro" id="IPR001330">
    <property type="entry name" value="Prenyltrans"/>
</dbReference>
<dbReference type="AlphaFoldDB" id="A0A9P8L0X2"/>
<dbReference type="InterPro" id="IPR045089">
    <property type="entry name" value="PGGT1B-like"/>
</dbReference>
<evidence type="ECO:0000256" key="7">
    <source>
        <dbReference type="ARBA" id="ARBA00022833"/>
    </source>
</evidence>
<dbReference type="GO" id="GO:0005965">
    <property type="term" value="C:protein farnesyltransferase complex"/>
    <property type="evidence" value="ECO:0007669"/>
    <property type="project" value="TreeGrafter"/>
</dbReference>
<dbReference type="OrthoDB" id="10261146at2759"/>
<dbReference type="SUPFAM" id="SSF48239">
    <property type="entry name" value="Terpenoid cyclases/Protein prenyltransferases"/>
    <property type="match status" value="1"/>
</dbReference>
<evidence type="ECO:0000259" key="8">
    <source>
        <dbReference type="Pfam" id="PF00432"/>
    </source>
</evidence>
<keyword evidence="10" id="KW-1185">Reference proteome</keyword>
<dbReference type="PANTHER" id="PTHR11774">
    <property type="entry name" value="GERANYLGERANYL TRANSFERASE TYPE BETA SUBUNIT"/>
    <property type="match status" value="1"/>
</dbReference>
<reference evidence="9" key="1">
    <citation type="submission" date="2021-03" db="EMBL/GenBank/DDBJ databases">
        <title>Comparative genomics and phylogenomic investigation of the class Geoglossomycetes provide insights into ecological specialization and systematics.</title>
        <authorList>
            <person name="Melie T."/>
            <person name="Pirro S."/>
            <person name="Miller A.N."/>
            <person name="Quandt A."/>
        </authorList>
    </citation>
    <scope>NUCLEOTIDE SEQUENCE</scope>
    <source>
        <strain evidence="9">GBOQ0MN5Z8</strain>
    </source>
</reference>
<feature type="domain" description="Prenyltransferase alpha-alpha toroid" evidence="8">
    <location>
        <begin position="110"/>
        <end position="183"/>
    </location>
</feature>
<proteinExistence type="inferred from homology"/>
<comment type="cofactor">
    <cofactor evidence="1">
        <name>Zn(2+)</name>
        <dbReference type="ChEBI" id="CHEBI:29105"/>
    </cofactor>
</comment>
<dbReference type="PANTHER" id="PTHR11774:SF6">
    <property type="entry name" value="PROTEIN FARNESYLTRANSFERASE SUBUNIT BETA"/>
    <property type="match status" value="1"/>
</dbReference>
<evidence type="ECO:0000256" key="6">
    <source>
        <dbReference type="ARBA" id="ARBA00022737"/>
    </source>
</evidence>
<evidence type="ECO:0000256" key="5">
    <source>
        <dbReference type="ARBA" id="ARBA00022723"/>
    </source>
</evidence>
<comment type="caution">
    <text evidence="9">The sequence shown here is derived from an EMBL/GenBank/DDBJ whole genome shotgun (WGS) entry which is preliminary data.</text>
</comment>
<name>A0A9P8L0X2_9PEZI</name>
<dbReference type="GO" id="GO:0004660">
    <property type="term" value="F:protein farnesyltransferase activity"/>
    <property type="evidence" value="ECO:0007669"/>
    <property type="project" value="TreeGrafter"/>
</dbReference>
<accession>A0A9P8L0X2</accession>
<organism evidence="9 10">
    <name type="scientific">Glutinoglossum americanum</name>
    <dbReference type="NCBI Taxonomy" id="1670608"/>
    <lineage>
        <taxon>Eukaryota</taxon>
        <taxon>Fungi</taxon>
        <taxon>Dikarya</taxon>
        <taxon>Ascomycota</taxon>
        <taxon>Pezizomycotina</taxon>
        <taxon>Geoglossomycetes</taxon>
        <taxon>Geoglossales</taxon>
        <taxon>Geoglossaceae</taxon>
        <taxon>Glutinoglossum</taxon>
    </lineage>
</organism>
<keyword evidence="3" id="KW-0637">Prenyltransferase</keyword>
<dbReference type="Proteomes" id="UP000698800">
    <property type="component" value="Unassembled WGS sequence"/>
</dbReference>
<gene>
    <name evidence="9" type="ORF">FGG08_005941</name>
</gene>
<evidence type="ECO:0000256" key="2">
    <source>
        <dbReference type="ARBA" id="ARBA00010497"/>
    </source>
</evidence>
<dbReference type="InterPro" id="IPR008930">
    <property type="entry name" value="Terpenoid_cyclase/PrenylTrfase"/>
</dbReference>
<evidence type="ECO:0000313" key="10">
    <source>
        <dbReference type="Proteomes" id="UP000698800"/>
    </source>
</evidence>
<keyword evidence="6" id="KW-0677">Repeat</keyword>
<keyword evidence="7" id="KW-0862">Zinc</keyword>
<dbReference type="Gene3D" id="1.50.10.20">
    <property type="match status" value="2"/>
</dbReference>
<comment type="similarity">
    <text evidence="2">Belongs to the protein prenyltransferase subunit beta family.</text>
</comment>
<dbReference type="Pfam" id="PF00432">
    <property type="entry name" value="Prenyltrans"/>
    <property type="match status" value="2"/>
</dbReference>
<sequence>MGSWKWLGELKQRDGGFTLSVGGEEDVRGAYCAMVLISLLNIPIDLPSSSTAKIRDEDTLVTRLPEYLSRCQTFEGGISGSPGAEAHGAYAFCALACLCILGEPSDVLPRHADSYHSCYVLAGLSSAQHYYYFSPKSRFDSCFALSSAFHWEASEVIPKPDGKAEDTVFDEEDRVRLIHPVYVLPWGLAETTRAWFNGLDPSLG</sequence>
<dbReference type="GO" id="GO:0046872">
    <property type="term" value="F:metal ion binding"/>
    <property type="evidence" value="ECO:0007669"/>
    <property type="project" value="UniProtKB-KW"/>
</dbReference>
<keyword evidence="4" id="KW-0808">Transferase</keyword>
<keyword evidence="5" id="KW-0479">Metal-binding</keyword>
<feature type="domain" description="Prenyltransferase alpha-alpha toroid" evidence="8">
    <location>
        <begin position="4"/>
        <end position="104"/>
    </location>
</feature>
<dbReference type="EMBL" id="JAGHQL010000155">
    <property type="protein sequence ID" value="KAH0537239.1"/>
    <property type="molecule type" value="Genomic_DNA"/>
</dbReference>
<evidence type="ECO:0000256" key="3">
    <source>
        <dbReference type="ARBA" id="ARBA00022602"/>
    </source>
</evidence>
<protein>
    <recommendedName>
        <fullName evidence="8">Prenyltransferase alpha-alpha toroid domain-containing protein</fullName>
    </recommendedName>
</protein>